<evidence type="ECO:0000256" key="1">
    <source>
        <dbReference type="ARBA" id="ARBA00006484"/>
    </source>
</evidence>
<dbReference type="PRINTS" id="PR00080">
    <property type="entry name" value="SDRFAMILY"/>
</dbReference>
<dbReference type="Gene3D" id="3.40.50.720">
    <property type="entry name" value="NAD(P)-binding Rossmann-like Domain"/>
    <property type="match status" value="1"/>
</dbReference>
<dbReference type="PANTHER" id="PTHR44196">
    <property type="entry name" value="DEHYDROGENASE/REDUCTASE SDR FAMILY MEMBER 7B"/>
    <property type="match status" value="1"/>
</dbReference>
<dbReference type="PANTHER" id="PTHR44196:SF1">
    <property type="entry name" value="DEHYDROGENASE_REDUCTASE SDR FAMILY MEMBER 7B"/>
    <property type="match status" value="1"/>
</dbReference>
<keyword evidence="2" id="KW-0560">Oxidoreductase</keyword>
<organism evidence="4 5">
    <name type="scientific">Kibdelosporangium persicum</name>
    <dbReference type="NCBI Taxonomy" id="2698649"/>
    <lineage>
        <taxon>Bacteria</taxon>
        <taxon>Bacillati</taxon>
        <taxon>Actinomycetota</taxon>
        <taxon>Actinomycetes</taxon>
        <taxon>Pseudonocardiales</taxon>
        <taxon>Pseudonocardiaceae</taxon>
        <taxon>Kibdelosporangium</taxon>
    </lineage>
</organism>
<dbReference type="InterPro" id="IPR036291">
    <property type="entry name" value="NAD(P)-bd_dom_sf"/>
</dbReference>
<dbReference type="RefSeq" id="WP_173135146.1">
    <property type="nucleotide sequence ID" value="NZ_CBCSGW010000002.1"/>
</dbReference>
<dbReference type="PRINTS" id="PR00081">
    <property type="entry name" value="GDHRDH"/>
</dbReference>
<comment type="similarity">
    <text evidence="1 3">Belongs to the short-chain dehydrogenases/reductases (SDR) family.</text>
</comment>
<keyword evidence="5" id="KW-1185">Reference proteome</keyword>
<dbReference type="Pfam" id="PF00106">
    <property type="entry name" value="adh_short"/>
    <property type="match status" value="1"/>
</dbReference>
<gene>
    <name evidence="4" type="ORF">GC106_46290</name>
</gene>
<accession>A0ABX2F7Q5</accession>
<evidence type="ECO:0000313" key="4">
    <source>
        <dbReference type="EMBL" id="NRN67389.1"/>
    </source>
</evidence>
<name>A0ABX2F7Q5_9PSEU</name>
<evidence type="ECO:0000256" key="3">
    <source>
        <dbReference type="RuleBase" id="RU000363"/>
    </source>
</evidence>
<evidence type="ECO:0000313" key="5">
    <source>
        <dbReference type="Proteomes" id="UP000763557"/>
    </source>
</evidence>
<sequence length="223" mass="23429">MDFERTVAVVTGANRGLGRQFAQQLVERGAKVYAAVRRPESADIPGVTPIRFDLTDPASIEEVAKVASDATLLVNNAGISTHTSLLTGDFDNVRLEMETHYFGTLATTRAFVPVIERNGGGAVLNVHSILSWVHIGGAYSAAKAAGWAMSNALRQELAPKGIGLTALYVAYMDTDMASFVAPEEKVDPAAVAKAALDGVAAGTAEVLGDDRTRSAKQNLSAAL</sequence>
<protein>
    <submittedName>
        <fullName evidence="4">NADP-dependent 3-hydroxy acid dehydrogenase YdfG</fullName>
    </submittedName>
</protein>
<dbReference type="InterPro" id="IPR020904">
    <property type="entry name" value="Sc_DH/Rdtase_CS"/>
</dbReference>
<dbReference type="Proteomes" id="UP000763557">
    <property type="component" value="Unassembled WGS sequence"/>
</dbReference>
<reference evidence="4 5" key="1">
    <citation type="submission" date="2020-01" db="EMBL/GenBank/DDBJ databases">
        <title>Kibdelosporangium persica a novel Actinomycetes from a hot desert in Iran.</title>
        <authorList>
            <person name="Safaei N."/>
            <person name="Zaburannyi N."/>
            <person name="Mueller R."/>
            <person name="Wink J."/>
        </authorList>
    </citation>
    <scope>NUCLEOTIDE SEQUENCE [LARGE SCALE GENOMIC DNA]</scope>
    <source>
        <strain evidence="4 5">4NS15</strain>
    </source>
</reference>
<dbReference type="EMBL" id="JAAATY010000014">
    <property type="protein sequence ID" value="NRN67389.1"/>
    <property type="molecule type" value="Genomic_DNA"/>
</dbReference>
<dbReference type="SUPFAM" id="SSF51735">
    <property type="entry name" value="NAD(P)-binding Rossmann-fold domains"/>
    <property type="match status" value="1"/>
</dbReference>
<evidence type="ECO:0000256" key="2">
    <source>
        <dbReference type="ARBA" id="ARBA00023002"/>
    </source>
</evidence>
<proteinExistence type="inferred from homology"/>
<dbReference type="NCBIfam" id="NF006119">
    <property type="entry name" value="PRK08264.1-5"/>
    <property type="match status" value="1"/>
</dbReference>
<dbReference type="InterPro" id="IPR002347">
    <property type="entry name" value="SDR_fam"/>
</dbReference>
<dbReference type="PROSITE" id="PS00061">
    <property type="entry name" value="ADH_SHORT"/>
    <property type="match status" value="1"/>
</dbReference>
<comment type="caution">
    <text evidence="4">The sequence shown here is derived from an EMBL/GenBank/DDBJ whole genome shotgun (WGS) entry which is preliminary data.</text>
</comment>